<organism evidence="1 2">
    <name type="scientific">Bacillus thuringiensis subsp. finitimus</name>
    <dbReference type="NCBI Taxonomy" id="29337"/>
    <lineage>
        <taxon>Bacteria</taxon>
        <taxon>Bacillati</taxon>
        <taxon>Bacillota</taxon>
        <taxon>Bacilli</taxon>
        <taxon>Bacillales</taxon>
        <taxon>Bacillaceae</taxon>
        <taxon>Bacillus</taxon>
        <taxon>Bacillus cereus group</taxon>
    </lineage>
</organism>
<name>A0A243GHJ7_BACTF</name>
<dbReference type="AlphaFoldDB" id="A0A243GHJ7"/>
<comment type="caution">
    <text evidence="1">The sequence shown here is derived from an EMBL/GenBank/DDBJ whole genome shotgun (WGS) entry which is preliminary data.</text>
</comment>
<proteinExistence type="predicted"/>
<protein>
    <submittedName>
        <fullName evidence="1">Uncharacterized protein</fullName>
    </submittedName>
</protein>
<reference evidence="1 2" key="1">
    <citation type="submission" date="2016-10" db="EMBL/GenBank/DDBJ databases">
        <title>Comparative genomics of Bacillus thuringiensis reveals a path to pathogens against multiple invertebrate hosts.</title>
        <authorList>
            <person name="Zheng J."/>
            <person name="Gao Q."/>
            <person name="Liu H."/>
            <person name="Peng D."/>
            <person name="Ruan L."/>
            <person name="Sun M."/>
        </authorList>
    </citation>
    <scope>NUCLEOTIDE SEQUENCE [LARGE SCALE GENOMIC DNA]</scope>
    <source>
        <strain evidence="1">CTC</strain>
    </source>
</reference>
<gene>
    <name evidence="1" type="ORF">BK772_16605</name>
</gene>
<accession>A0A243GHJ7</accession>
<sequence>MQNLLTTPNRNSSPTYRWSTPCTRLRKENSFGEFVKKIKFYYSRHLRTLEGTKKEEGFPPSSPIKSNIFTIKEGYTFIRG</sequence>
<dbReference type="Proteomes" id="UP000195030">
    <property type="component" value="Unassembled WGS sequence"/>
</dbReference>
<evidence type="ECO:0000313" key="1">
    <source>
        <dbReference type="EMBL" id="OUA07090.1"/>
    </source>
</evidence>
<evidence type="ECO:0000313" key="2">
    <source>
        <dbReference type="Proteomes" id="UP000195030"/>
    </source>
</evidence>
<dbReference type="EMBL" id="NFEL01000047">
    <property type="protein sequence ID" value="OUA07090.1"/>
    <property type="molecule type" value="Genomic_DNA"/>
</dbReference>